<evidence type="ECO:0000313" key="2">
    <source>
        <dbReference type="EMBL" id="MCI27429.1"/>
    </source>
</evidence>
<dbReference type="EMBL" id="LXQA010159223">
    <property type="protein sequence ID" value="MCI27429.1"/>
    <property type="molecule type" value="Genomic_DNA"/>
</dbReference>
<keyword evidence="3" id="KW-1185">Reference proteome</keyword>
<reference evidence="2 3" key="1">
    <citation type="journal article" date="2018" name="Front. Plant Sci.">
        <title>Red Clover (Trifolium pratense) and Zigzag Clover (T. medium) - A Picture of Genomic Similarities and Differences.</title>
        <authorList>
            <person name="Dluhosova J."/>
            <person name="Istvanek J."/>
            <person name="Nedelnik J."/>
            <person name="Repkova J."/>
        </authorList>
    </citation>
    <scope>NUCLEOTIDE SEQUENCE [LARGE SCALE GENOMIC DNA]</scope>
    <source>
        <strain evidence="3">cv. 10/8</strain>
        <tissue evidence="2">Leaf</tissue>
    </source>
</reference>
<feature type="compositionally biased region" description="Basic residues" evidence="1">
    <location>
        <begin position="71"/>
        <end position="83"/>
    </location>
</feature>
<feature type="region of interest" description="Disordered" evidence="1">
    <location>
        <begin position="46"/>
        <end position="89"/>
    </location>
</feature>
<feature type="compositionally biased region" description="Polar residues" evidence="1">
    <location>
        <begin position="46"/>
        <end position="60"/>
    </location>
</feature>
<evidence type="ECO:0000313" key="3">
    <source>
        <dbReference type="Proteomes" id="UP000265520"/>
    </source>
</evidence>
<sequence length="126" mass="14551">MISIYCLFTQKKNEDLSPIVQSREVSIPTVQVLMKDKSVKLDETDTMNTTSDTIRTNSGHVISKKENSKQPTKRATKKKRCKWKEKEESLKSRPTHVEVLLVDHDVTPLKEGDKRSRVELKLKYPP</sequence>
<organism evidence="2 3">
    <name type="scientific">Trifolium medium</name>
    <dbReference type="NCBI Taxonomy" id="97028"/>
    <lineage>
        <taxon>Eukaryota</taxon>
        <taxon>Viridiplantae</taxon>
        <taxon>Streptophyta</taxon>
        <taxon>Embryophyta</taxon>
        <taxon>Tracheophyta</taxon>
        <taxon>Spermatophyta</taxon>
        <taxon>Magnoliopsida</taxon>
        <taxon>eudicotyledons</taxon>
        <taxon>Gunneridae</taxon>
        <taxon>Pentapetalae</taxon>
        <taxon>rosids</taxon>
        <taxon>fabids</taxon>
        <taxon>Fabales</taxon>
        <taxon>Fabaceae</taxon>
        <taxon>Papilionoideae</taxon>
        <taxon>50 kb inversion clade</taxon>
        <taxon>NPAAA clade</taxon>
        <taxon>Hologalegina</taxon>
        <taxon>IRL clade</taxon>
        <taxon>Trifolieae</taxon>
        <taxon>Trifolium</taxon>
    </lineage>
</organism>
<dbReference type="Proteomes" id="UP000265520">
    <property type="component" value="Unassembled WGS sequence"/>
</dbReference>
<protein>
    <submittedName>
        <fullName evidence="2">Uncharacterized protein</fullName>
    </submittedName>
</protein>
<accession>A0A392QTU3</accession>
<dbReference type="AlphaFoldDB" id="A0A392QTU3"/>
<proteinExistence type="predicted"/>
<name>A0A392QTU3_9FABA</name>
<evidence type="ECO:0000256" key="1">
    <source>
        <dbReference type="SAM" id="MobiDB-lite"/>
    </source>
</evidence>
<comment type="caution">
    <text evidence="2">The sequence shown here is derived from an EMBL/GenBank/DDBJ whole genome shotgun (WGS) entry which is preliminary data.</text>
</comment>